<evidence type="ECO:0000313" key="7">
    <source>
        <dbReference type="Proteomes" id="UP000729913"/>
    </source>
</evidence>
<feature type="signal peptide" evidence="4">
    <location>
        <begin position="1"/>
        <end position="23"/>
    </location>
</feature>
<dbReference type="Pfam" id="PF26080">
    <property type="entry name" value="CUB_animal"/>
    <property type="match status" value="1"/>
</dbReference>
<reference evidence="6" key="1">
    <citation type="submission" date="2020-03" db="EMBL/GenBank/DDBJ databases">
        <authorList>
            <person name="Chebbi M.A."/>
            <person name="Drezen J.M."/>
        </authorList>
    </citation>
    <scope>NUCLEOTIDE SEQUENCE</scope>
    <source>
        <tissue evidence="6">Whole body</tissue>
    </source>
</reference>
<feature type="chain" id="PRO_5035248075" description="CUB domain-containing protein" evidence="4">
    <location>
        <begin position="24"/>
        <end position="426"/>
    </location>
</feature>
<evidence type="ECO:0000256" key="2">
    <source>
        <dbReference type="PROSITE-ProRule" id="PRU00059"/>
    </source>
</evidence>
<comment type="caution">
    <text evidence="2">Lacks conserved residue(s) required for the propagation of feature annotation.</text>
</comment>
<feature type="compositionally biased region" description="Polar residues" evidence="3">
    <location>
        <begin position="299"/>
        <end position="315"/>
    </location>
</feature>
<protein>
    <recommendedName>
        <fullName evidence="5">CUB domain-containing protein</fullName>
    </recommendedName>
</protein>
<name>A0A8J5QQD8_9HYME</name>
<dbReference type="Proteomes" id="UP000729913">
    <property type="component" value="Unassembled WGS sequence"/>
</dbReference>
<evidence type="ECO:0000256" key="3">
    <source>
        <dbReference type="SAM" id="MobiDB-lite"/>
    </source>
</evidence>
<dbReference type="AlphaFoldDB" id="A0A8J5QQD8"/>
<accession>A0A8J5QQD8</accession>
<feature type="region of interest" description="Disordered" evidence="3">
    <location>
        <begin position="299"/>
        <end position="326"/>
    </location>
</feature>
<dbReference type="PANTHER" id="PTHR33236:SF4">
    <property type="entry name" value="CUB DOMAIN-CONTAINING PROTEIN"/>
    <property type="match status" value="1"/>
</dbReference>
<evidence type="ECO:0000256" key="1">
    <source>
        <dbReference type="ARBA" id="ARBA00023157"/>
    </source>
</evidence>
<evidence type="ECO:0000259" key="5">
    <source>
        <dbReference type="PROSITE" id="PS01180"/>
    </source>
</evidence>
<dbReference type="PANTHER" id="PTHR33236">
    <property type="entry name" value="INTRAFLAGELLAR TRANSPORT PROTEIN 122 FAMILY PROTEIN-RELATED"/>
    <property type="match status" value="1"/>
</dbReference>
<dbReference type="EMBL" id="JAAOIC020000054">
    <property type="protein sequence ID" value="KAG8035591.1"/>
    <property type="molecule type" value="Genomic_DNA"/>
</dbReference>
<dbReference type="InterPro" id="IPR058698">
    <property type="entry name" value="CUB_metazoa"/>
</dbReference>
<feature type="disulfide bond" evidence="2">
    <location>
        <begin position="172"/>
        <end position="189"/>
    </location>
</feature>
<keyword evidence="1 2" id="KW-1015">Disulfide bond</keyword>
<keyword evidence="4" id="KW-0732">Signal</keyword>
<organism evidence="6 7">
    <name type="scientific">Cotesia typhae</name>
    <dbReference type="NCBI Taxonomy" id="2053667"/>
    <lineage>
        <taxon>Eukaryota</taxon>
        <taxon>Metazoa</taxon>
        <taxon>Ecdysozoa</taxon>
        <taxon>Arthropoda</taxon>
        <taxon>Hexapoda</taxon>
        <taxon>Insecta</taxon>
        <taxon>Pterygota</taxon>
        <taxon>Neoptera</taxon>
        <taxon>Endopterygota</taxon>
        <taxon>Hymenoptera</taxon>
        <taxon>Apocrita</taxon>
        <taxon>Ichneumonoidea</taxon>
        <taxon>Braconidae</taxon>
        <taxon>Microgastrinae</taxon>
        <taxon>Cotesia</taxon>
    </lineage>
</organism>
<reference evidence="6" key="2">
    <citation type="submission" date="2021-04" db="EMBL/GenBank/DDBJ databases">
        <title>Genome-wide patterns of bracovirus chromosomal integration into multiple host tissues during parasitism.</title>
        <authorList>
            <person name="Chebbi M.A.C."/>
        </authorList>
    </citation>
    <scope>NUCLEOTIDE SEQUENCE</scope>
    <source>
        <tissue evidence="6">Whole body</tissue>
    </source>
</reference>
<feature type="domain" description="CUB" evidence="5">
    <location>
        <begin position="113"/>
        <end position="228"/>
    </location>
</feature>
<dbReference type="OrthoDB" id="6344756at2759"/>
<dbReference type="InterPro" id="IPR000859">
    <property type="entry name" value="CUB_dom"/>
</dbReference>
<dbReference type="PROSITE" id="PS01180">
    <property type="entry name" value="CUB"/>
    <property type="match status" value="1"/>
</dbReference>
<comment type="caution">
    <text evidence="6">The sequence shown here is derived from an EMBL/GenBank/DDBJ whole genome shotgun (WGS) entry which is preliminary data.</text>
</comment>
<evidence type="ECO:0000313" key="6">
    <source>
        <dbReference type="EMBL" id="KAG8035591.1"/>
    </source>
</evidence>
<keyword evidence="7" id="KW-1185">Reference proteome</keyword>
<evidence type="ECO:0000256" key="4">
    <source>
        <dbReference type="SAM" id="SignalP"/>
    </source>
</evidence>
<sequence>MSRSTARTARISSWFTIIQLLVAESQQWSVFNMWPGFGQSPLEWSNHQNIQNQQIQPRVLNFFPVPVEEECRSEDQRRRGICMNTYECRIQQGKSHGPCALGFGVCCVFTTGCGGEVINNLTYVVSPGFPNLVDQPLNCSVVIRKIESQVSQMRIDFIHFNIGQPNLRTGVCDEDVMEITSDVRTFQLCGWNSGQHMYVDVTDGPVILNLRLPRNLQSRMWEMSITQLPFEQRAPAGCLQYFTEPRGTVKTLNYLPNGRYLANQDYLICMRQEKGSCIIAYFPCSNDSFRIGPSRFRRQTTMDNSTGTGAANQASLDDEGSGTGPVDDAIVDAAPIRRCVDRILIPCDFEEFITPGNDGAGICDMEHCGTSLCMTSEFDADGNCRVETSATPFNIRVAFGMGDQNNTYPVDMTGMCLNYEQLECAS</sequence>
<gene>
    <name evidence="6" type="ORF">G9C98_001019</name>
</gene>
<proteinExistence type="predicted"/>